<name>A0A0T5VTI2_9SPHI</name>
<keyword evidence="1" id="KW-0732">Signal</keyword>
<evidence type="ECO:0008006" key="4">
    <source>
        <dbReference type="Google" id="ProtNLM"/>
    </source>
</evidence>
<comment type="caution">
    <text evidence="2">The sequence shown here is derived from an EMBL/GenBank/DDBJ whole genome shotgun (WGS) entry which is preliminary data.</text>
</comment>
<dbReference type="STRING" id="687842.ASU31_05545"/>
<accession>A0A0T5VTI2</accession>
<keyword evidence="3" id="KW-1185">Reference proteome</keyword>
<organism evidence="2 3">
    <name type="scientific">Pedobacter ginsenosidimutans</name>
    <dbReference type="NCBI Taxonomy" id="687842"/>
    <lineage>
        <taxon>Bacteria</taxon>
        <taxon>Pseudomonadati</taxon>
        <taxon>Bacteroidota</taxon>
        <taxon>Sphingobacteriia</taxon>
        <taxon>Sphingobacteriales</taxon>
        <taxon>Sphingobacteriaceae</taxon>
        <taxon>Pedobacter</taxon>
    </lineage>
</organism>
<dbReference type="AlphaFoldDB" id="A0A0T5VTI2"/>
<dbReference type="RefSeq" id="WP_057931382.1">
    <property type="nucleotide sequence ID" value="NZ_LMZQ01000003.1"/>
</dbReference>
<evidence type="ECO:0000256" key="1">
    <source>
        <dbReference type="SAM" id="SignalP"/>
    </source>
</evidence>
<feature type="signal peptide" evidence="1">
    <location>
        <begin position="1"/>
        <end position="20"/>
    </location>
</feature>
<evidence type="ECO:0000313" key="3">
    <source>
        <dbReference type="Proteomes" id="UP000051950"/>
    </source>
</evidence>
<protein>
    <recommendedName>
        <fullName evidence="4">DUF4197 domain-containing protein</fullName>
    </recommendedName>
</protein>
<dbReference type="EMBL" id="LMZQ01000003">
    <property type="protein sequence ID" value="KRT17138.1"/>
    <property type="molecule type" value="Genomic_DNA"/>
</dbReference>
<dbReference type="OrthoDB" id="673101at2"/>
<evidence type="ECO:0000313" key="2">
    <source>
        <dbReference type="EMBL" id="KRT17138.1"/>
    </source>
</evidence>
<dbReference type="Proteomes" id="UP000051950">
    <property type="component" value="Unassembled WGS sequence"/>
</dbReference>
<proteinExistence type="predicted"/>
<sequence length="135" mass="13971">MKKILILSALILGLNFVSHAQSLLSKVGTAAAASTGFDAASLASGIIGKLTPALSLTPAQKPTVTTIVKDFLVQKATIMATQKTDPAAYQSKFGKLFSGLKSKLGTALTVAQLAKFTSLKPATPSASNVLSQLFY</sequence>
<feature type="chain" id="PRO_5006665653" description="DUF4197 domain-containing protein" evidence="1">
    <location>
        <begin position="21"/>
        <end position="135"/>
    </location>
</feature>
<gene>
    <name evidence="2" type="ORF">ASU31_05545</name>
</gene>
<reference evidence="2 3" key="1">
    <citation type="submission" date="2015-11" db="EMBL/GenBank/DDBJ databases">
        <title>Sequence of Pedobacter ginsenosidimutans.</title>
        <authorList>
            <person name="Carson E."/>
            <person name="Keyser V."/>
            <person name="Newman J."/>
            <person name="Miller J."/>
        </authorList>
    </citation>
    <scope>NUCLEOTIDE SEQUENCE [LARGE SCALE GENOMIC DNA]</scope>
    <source>
        <strain evidence="2 3">KACC 14530</strain>
    </source>
</reference>